<protein>
    <recommendedName>
        <fullName evidence="1">THUMP-like domain-containing protein</fullName>
    </recommendedName>
</protein>
<evidence type="ECO:0000259" key="1">
    <source>
        <dbReference type="Pfam" id="PF18096"/>
    </source>
</evidence>
<dbReference type="AlphaFoldDB" id="A0A1H8YDL9"/>
<dbReference type="RefSeq" id="WP_091622081.1">
    <property type="nucleotide sequence ID" value="NZ_FOEF01000014.1"/>
</dbReference>
<dbReference type="OrthoDB" id="9810570at2"/>
<reference evidence="2 3" key="1">
    <citation type="submission" date="2016-10" db="EMBL/GenBank/DDBJ databases">
        <authorList>
            <person name="de Groot N.N."/>
        </authorList>
    </citation>
    <scope>NUCLEOTIDE SEQUENCE [LARGE SCALE GENOMIC DNA]</scope>
    <source>
        <strain evidence="2 3">DSM 44993</strain>
    </source>
</reference>
<name>A0A1H8YDL9_9PSEU</name>
<dbReference type="InterPro" id="IPR029063">
    <property type="entry name" value="SAM-dependent_MTases_sf"/>
</dbReference>
<organism evidence="2 3">
    <name type="scientific">Amycolatopsis saalfeldensis</name>
    <dbReference type="NCBI Taxonomy" id="394193"/>
    <lineage>
        <taxon>Bacteria</taxon>
        <taxon>Bacillati</taxon>
        <taxon>Actinomycetota</taxon>
        <taxon>Actinomycetes</taxon>
        <taxon>Pseudonocardiales</taxon>
        <taxon>Pseudonocardiaceae</taxon>
        <taxon>Amycolatopsis</taxon>
    </lineage>
</organism>
<dbReference type="Proteomes" id="UP000198582">
    <property type="component" value="Unassembled WGS sequence"/>
</dbReference>
<dbReference type="PANTHER" id="PTHR14741:SF32">
    <property type="entry name" value="TRIMETHYLGUANOSINE SYNTHASE"/>
    <property type="match status" value="1"/>
</dbReference>
<feature type="domain" description="THUMP-like" evidence="1">
    <location>
        <begin position="315"/>
        <end position="386"/>
    </location>
</feature>
<proteinExistence type="predicted"/>
<keyword evidence="3" id="KW-1185">Reference proteome</keyword>
<dbReference type="InterPro" id="IPR041497">
    <property type="entry name" value="Thump-like"/>
</dbReference>
<sequence length="392" mass="41933">MAYGFTSEDVAFLRSGAGRAALLAASALPLTDATRISDVGAVRRSAGEPHAAAVLETVVLRRKSAAKLAGADEWLFTGDALQQASATPVARHRATRLAGLDVHDVTCSVGADLVELARVARRALGSDVDAVRLEMARHNASVAGVSPGIVRADALAPVSRGTVVVADPARRDSAGRRTWKPADFLPPLDGLVDAYPGRPLSIKCAPGLDFAIAPWAEEVELVSLDGAVREACLWRGLSEGVSRRATVLRSGGTQWTLTDAAPDEIPVREPGKWIIDPDGAVVRAGLVRHYAARHGLWQLDERIAYLTGDTPPSGVRAFRVLEHGPYNEKSLRSVLKRLEVGRLEILVRGLDIDPDALRRRLKPRGPAESTVVLTRIGRSPAVFVCRAERIPS</sequence>
<dbReference type="Pfam" id="PF18096">
    <property type="entry name" value="Thump_like"/>
    <property type="match status" value="1"/>
</dbReference>
<dbReference type="SUPFAM" id="SSF53335">
    <property type="entry name" value="S-adenosyl-L-methionine-dependent methyltransferases"/>
    <property type="match status" value="2"/>
</dbReference>
<dbReference type="PANTHER" id="PTHR14741">
    <property type="entry name" value="S-ADENOSYLMETHIONINE-DEPENDENT METHYLTRANSFERASE RELATED"/>
    <property type="match status" value="1"/>
</dbReference>
<accession>A0A1H8YDL9</accession>
<gene>
    <name evidence="2" type="ORF">SAMN04489732_11443</name>
</gene>
<dbReference type="STRING" id="394193.SAMN04489732_11443"/>
<evidence type="ECO:0000313" key="2">
    <source>
        <dbReference type="EMBL" id="SEP50207.1"/>
    </source>
</evidence>
<evidence type="ECO:0000313" key="3">
    <source>
        <dbReference type="Proteomes" id="UP000198582"/>
    </source>
</evidence>
<dbReference type="Gene3D" id="3.40.50.150">
    <property type="entry name" value="Vaccinia Virus protein VP39"/>
    <property type="match status" value="1"/>
</dbReference>
<dbReference type="EMBL" id="FOEF01000014">
    <property type="protein sequence ID" value="SEP50207.1"/>
    <property type="molecule type" value="Genomic_DNA"/>
</dbReference>